<dbReference type="Gene3D" id="3.20.20.70">
    <property type="entry name" value="Aldolase class I"/>
    <property type="match status" value="1"/>
</dbReference>
<dbReference type="PROSITE" id="PS00666">
    <property type="entry name" value="DHDPS_2"/>
    <property type="match status" value="1"/>
</dbReference>
<evidence type="ECO:0000256" key="6">
    <source>
        <dbReference type="ARBA" id="ARBA00022605"/>
    </source>
</evidence>
<dbReference type="InterPro" id="IPR020625">
    <property type="entry name" value="Schiff_base-form_aldolases_AS"/>
</dbReference>
<evidence type="ECO:0000256" key="13">
    <source>
        <dbReference type="PIRNR" id="PIRNR001365"/>
    </source>
</evidence>
<dbReference type="Pfam" id="PF00701">
    <property type="entry name" value="DHDPS"/>
    <property type="match status" value="1"/>
</dbReference>
<dbReference type="EMBL" id="CP025704">
    <property type="protein sequence ID" value="AUN98327.1"/>
    <property type="molecule type" value="Genomic_DNA"/>
</dbReference>
<keyword evidence="15" id="KW-1185">Reference proteome</keyword>
<comment type="similarity">
    <text evidence="3 13">Belongs to the DapA family.</text>
</comment>
<keyword evidence="7" id="KW-0220">Diaminopimelate biosynthesis</keyword>
<dbReference type="EC" id="4.3.3.7" evidence="4 12"/>
<sequence>MKNLNDYPLWTAIVTPMNADSTVDYPTFEKILREQEAANVAVVILGSTGEALNLNKDECKKILEFGLGLNLKVPVMTGIGGFNQKDTLEYVSYLNTLSGLDAYLVVTPLYAKPGEHGQTQWFKAILDLANKPCMLYNVPGRTGVKMNFNAIKNLKDHKNFWAIKEASGSVEDFKKYGESAPNVRLYSGDDGMVPDFYPHRCVGLVSVASNAWPAPTRAYVEKTLAGKLSNTEADLWKKACDTLFIAANPVPVKNLMHAKGQIKTNVLRAPLHHLDLADNSPVLNADKNITTWFKEHN</sequence>
<evidence type="ECO:0000256" key="8">
    <source>
        <dbReference type="ARBA" id="ARBA00023154"/>
    </source>
</evidence>
<evidence type="ECO:0000256" key="1">
    <source>
        <dbReference type="ARBA" id="ARBA00003294"/>
    </source>
</evidence>
<accession>A0A2K9NS60</accession>
<protein>
    <recommendedName>
        <fullName evidence="4 12">4-hydroxy-tetrahydrodipicolinate synthase</fullName>
        <ecNumber evidence="4 12">4.3.3.7</ecNumber>
    </recommendedName>
</protein>
<name>A0A2K9NS60_BACTC</name>
<evidence type="ECO:0000256" key="9">
    <source>
        <dbReference type="ARBA" id="ARBA00023239"/>
    </source>
</evidence>
<evidence type="ECO:0000256" key="5">
    <source>
        <dbReference type="ARBA" id="ARBA00022490"/>
    </source>
</evidence>
<dbReference type="PANTHER" id="PTHR12128">
    <property type="entry name" value="DIHYDRODIPICOLINATE SYNTHASE"/>
    <property type="match status" value="1"/>
</dbReference>
<dbReference type="InterPro" id="IPR002220">
    <property type="entry name" value="DapA-like"/>
</dbReference>
<dbReference type="RefSeq" id="WP_102243618.1">
    <property type="nucleotide sequence ID" value="NZ_CP025704.1"/>
</dbReference>
<evidence type="ECO:0000256" key="4">
    <source>
        <dbReference type="ARBA" id="ARBA00012086"/>
    </source>
</evidence>
<reference evidence="14 15" key="1">
    <citation type="submission" date="2018-01" db="EMBL/GenBank/DDBJ databases">
        <title>Complete genome sequence of Bacteriovorax stolpii DSM12778.</title>
        <authorList>
            <person name="Tang B."/>
            <person name="Chang J."/>
        </authorList>
    </citation>
    <scope>NUCLEOTIDE SEQUENCE [LARGE SCALE GENOMIC DNA]</scope>
    <source>
        <strain evidence="14 15">DSM 12778</strain>
    </source>
</reference>
<dbReference type="AlphaFoldDB" id="A0A2K9NS60"/>
<dbReference type="UniPathway" id="UPA00034">
    <property type="reaction ID" value="UER00017"/>
</dbReference>
<organism evidence="14 15">
    <name type="scientific">Bacteriovorax stolpii</name>
    <name type="common">Bdellovibrio stolpii</name>
    <dbReference type="NCBI Taxonomy" id="960"/>
    <lineage>
        <taxon>Bacteria</taxon>
        <taxon>Pseudomonadati</taxon>
        <taxon>Bdellovibrionota</taxon>
        <taxon>Bacteriovoracia</taxon>
        <taxon>Bacteriovoracales</taxon>
        <taxon>Bacteriovoracaceae</taxon>
        <taxon>Bacteriovorax</taxon>
    </lineage>
</organism>
<dbReference type="SMART" id="SM01130">
    <property type="entry name" value="DHDPS"/>
    <property type="match status" value="1"/>
</dbReference>
<evidence type="ECO:0000256" key="10">
    <source>
        <dbReference type="ARBA" id="ARBA00023270"/>
    </source>
</evidence>
<evidence type="ECO:0000313" key="15">
    <source>
        <dbReference type="Proteomes" id="UP000235584"/>
    </source>
</evidence>
<dbReference type="GO" id="GO:0008840">
    <property type="term" value="F:4-hydroxy-tetrahydrodipicolinate synthase activity"/>
    <property type="evidence" value="ECO:0007669"/>
    <property type="project" value="UniProtKB-UniRule"/>
</dbReference>
<proteinExistence type="inferred from homology"/>
<keyword evidence="8" id="KW-0457">Lysine biosynthesis</keyword>
<keyword evidence="5" id="KW-0963">Cytoplasm</keyword>
<comment type="function">
    <text evidence="1">Catalyzes the condensation of (S)-aspartate-beta-semialdehyde [(S)-ASA] and pyruvate to 4-hydroxy-tetrahydrodipicolinate (HTPA).</text>
</comment>
<keyword evidence="10" id="KW-0704">Schiff base</keyword>
<dbReference type="NCBIfam" id="TIGR00674">
    <property type="entry name" value="dapA"/>
    <property type="match status" value="1"/>
</dbReference>
<dbReference type="InterPro" id="IPR013785">
    <property type="entry name" value="Aldolase_TIM"/>
</dbReference>
<evidence type="ECO:0000256" key="12">
    <source>
        <dbReference type="NCBIfam" id="TIGR00674"/>
    </source>
</evidence>
<evidence type="ECO:0000256" key="3">
    <source>
        <dbReference type="ARBA" id="ARBA00007592"/>
    </source>
</evidence>
<dbReference type="KEGG" id="bsto:C0V70_09460"/>
<dbReference type="GO" id="GO:0005829">
    <property type="term" value="C:cytosol"/>
    <property type="evidence" value="ECO:0007669"/>
    <property type="project" value="TreeGrafter"/>
</dbReference>
<comment type="catalytic activity">
    <reaction evidence="11">
        <text>L-aspartate 4-semialdehyde + pyruvate = (2S,4S)-4-hydroxy-2,3,4,5-tetrahydrodipicolinate + H2O + H(+)</text>
        <dbReference type="Rhea" id="RHEA:34171"/>
        <dbReference type="ChEBI" id="CHEBI:15361"/>
        <dbReference type="ChEBI" id="CHEBI:15377"/>
        <dbReference type="ChEBI" id="CHEBI:15378"/>
        <dbReference type="ChEBI" id="CHEBI:67139"/>
        <dbReference type="ChEBI" id="CHEBI:537519"/>
        <dbReference type="EC" id="4.3.3.7"/>
    </reaction>
</comment>
<evidence type="ECO:0000256" key="2">
    <source>
        <dbReference type="ARBA" id="ARBA00005120"/>
    </source>
</evidence>
<evidence type="ECO:0000313" key="14">
    <source>
        <dbReference type="EMBL" id="AUN98327.1"/>
    </source>
</evidence>
<comment type="pathway">
    <text evidence="2">Amino-acid biosynthesis; L-lysine biosynthesis via DAP pathway; (S)-tetrahydrodipicolinate from L-aspartate: step 3/4.</text>
</comment>
<dbReference type="PIRSF" id="PIRSF001365">
    <property type="entry name" value="DHDPS"/>
    <property type="match status" value="1"/>
</dbReference>
<dbReference type="GO" id="GO:0019877">
    <property type="term" value="P:diaminopimelate biosynthetic process"/>
    <property type="evidence" value="ECO:0007669"/>
    <property type="project" value="UniProtKB-KW"/>
</dbReference>
<dbReference type="InterPro" id="IPR005263">
    <property type="entry name" value="DapA"/>
</dbReference>
<dbReference type="PROSITE" id="PS00665">
    <property type="entry name" value="DHDPS_1"/>
    <property type="match status" value="1"/>
</dbReference>
<gene>
    <name evidence="14" type="ORF">C0V70_09460</name>
</gene>
<dbReference type="Proteomes" id="UP000235584">
    <property type="component" value="Chromosome"/>
</dbReference>
<keyword evidence="6" id="KW-0028">Amino-acid biosynthesis</keyword>
<evidence type="ECO:0000256" key="11">
    <source>
        <dbReference type="ARBA" id="ARBA00047836"/>
    </source>
</evidence>
<dbReference type="GO" id="GO:0009089">
    <property type="term" value="P:lysine biosynthetic process via diaminopimelate"/>
    <property type="evidence" value="ECO:0007669"/>
    <property type="project" value="UniProtKB-UniRule"/>
</dbReference>
<dbReference type="InterPro" id="IPR020624">
    <property type="entry name" value="Schiff_base-form_aldolases_CS"/>
</dbReference>
<dbReference type="PANTHER" id="PTHR12128:SF66">
    <property type="entry name" value="4-HYDROXY-2-OXOGLUTARATE ALDOLASE, MITOCHONDRIAL"/>
    <property type="match status" value="1"/>
</dbReference>
<keyword evidence="9 13" id="KW-0456">Lyase</keyword>
<dbReference type="PRINTS" id="PR00146">
    <property type="entry name" value="DHPICSNTHASE"/>
</dbReference>
<dbReference type="SUPFAM" id="SSF51569">
    <property type="entry name" value="Aldolase"/>
    <property type="match status" value="1"/>
</dbReference>
<evidence type="ECO:0000256" key="7">
    <source>
        <dbReference type="ARBA" id="ARBA00022915"/>
    </source>
</evidence>